<gene>
    <name evidence="2" type="ORF">N1032_24915</name>
</gene>
<feature type="non-terminal residue" evidence="2">
    <location>
        <position position="101"/>
    </location>
</feature>
<evidence type="ECO:0000256" key="1">
    <source>
        <dbReference type="SAM" id="MobiDB-lite"/>
    </source>
</evidence>
<dbReference type="Proteomes" id="UP001165586">
    <property type="component" value="Unassembled WGS sequence"/>
</dbReference>
<dbReference type="RefSeq" id="WP_259543233.1">
    <property type="nucleotide sequence ID" value="NZ_JANLCJ010000313.1"/>
</dbReference>
<proteinExistence type="predicted"/>
<dbReference type="EMBL" id="JANLCJ010000313">
    <property type="protein sequence ID" value="MCS5736972.1"/>
    <property type="molecule type" value="Genomic_DNA"/>
</dbReference>
<evidence type="ECO:0000313" key="3">
    <source>
        <dbReference type="Proteomes" id="UP001165586"/>
    </source>
</evidence>
<evidence type="ECO:0000313" key="2">
    <source>
        <dbReference type="EMBL" id="MCS5736972.1"/>
    </source>
</evidence>
<keyword evidence="3" id="KW-1185">Reference proteome</keyword>
<feature type="region of interest" description="Disordered" evidence="1">
    <location>
        <begin position="62"/>
        <end position="101"/>
    </location>
</feature>
<sequence>MDNFEMFLQLDDLKGAAAETAQAELESYRNSKEDSVERIENEQTFEDAPDFNFLEEEVMFEDEAGWQSQEEAEEDEAESTEEVEETEEEAESDVEDAEVEE</sequence>
<protein>
    <submittedName>
        <fullName evidence="2">Uncharacterized protein</fullName>
    </submittedName>
</protein>
<comment type="caution">
    <text evidence="2">The sequence shown here is derived from an EMBL/GenBank/DDBJ whole genome shotgun (WGS) entry which is preliminary data.</text>
</comment>
<name>A0ABT2HAL6_9MICO</name>
<organism evidence="2 3">
    <name type="scientific">Herbiconiux daphne</name>
    <dbReference type="NCBI Taxonomy" id="2970914"/>
    <lineage>
        <taxon>Bacteria</taxon>
        <taxon>Bacillati</taxon>
        <taxon>Actinomycetota</taxon>
        <taxon>Actinomycetes</taxon>
        <taxon>Micrococcales</taxon>
        <taxon>Microbacteriaceae</taxon>
        <taxon>Herbiconiux</taxon>
    </lineage>
</organism>
<accession>A0ABT2HAL6</accession>
<reference evidence="2" key="1">
    <citation type="submission" date="2022-08" db="EMBL/GenBank/DDBJ databases">
        <authorList>
            <person name="Deng Y."/>
            <person name="Han X.-F."/>
            <person name="Zhang Y.-Q."/>
        </authorList>
    </citation>
    <scope>NUCLEOTIDE SEQUENCE</scope>
    <source>
        <strain evidence="2">CPCC 203386</strain>
    </source>
</reference>